<dbReference type="AlphaFoldDB" id="A0A8H2M414"/>
<dbReference type="GO" id="GO:0003677">
    <property type="term" value="F:DNA binding"/>
    <property type="evidence" value="ECO:0007669"/>
    <property type="project" value="UniProtKB-KW"/>
</dbReference>
<dbReference type="PANTHER" id="PTHR30385">
    <property type="entry name" value="SIGMA FACTOR F FLAGELLAR"/>
    <property type="match status" value="1"/>
</dbReference>
<dbReference type="GO" id="GO:0016987">
    <property type="term" value="F:sigma factor activity"/>
    <property type="evidence" value="ECO:0007669"/>
    <property type="project" value="UniProtKB-KW"/>
</dbReference>
<dbReference type="SUPFAM" id="SSF88659">
    <property type="entry name" value="Sigma3 and sigma4 domains of RNA polymerase sigma factors"/>
    <property type="match status" value="1"/>
</dbReference>
<dbReference type="EMBL" id="CAACYI010000001">
    <property type="protein sequence ID" value="VFB15766.1"/>
    <property type="molecule type" value="Genomic_DNA"/>
</dbReference>
<dbReference type="Proteomes" id="UP000377798">
    <property type="component" value="Unassembled WGS sequence"/>
</dbReference>
<dbReference type="Gene3D" id="1.20.140.160">
    <property type="match status" value="1"/>
</dbReference>
<evidence type="ECO:0000256" key="1">
    <source>
        <dbReference type="ARBA" id="ARBA00023015"/>
    </source>
</evidence>
<organism evidence="7 8">
    <name type="scientific">Urinicoccus massiliensis</name>
    <dbReference type="NCBI Taxonomy" id="1723382"/>
    <lineage>
        <taxon>Bacteria</taxon>
        <taxon>Bacillati</taxon>
        <taxon>Bacillota</taxon>
        <taxon>Tissierellia</taxon>
        <taxon>Tissierellales</taxon>
        <taxon>Peptoniphilaceae</taxon>
        <taxon>Urinicoccus</taxon>
    </lineage>
</organism>
<keyword evidence="4" id="KW-0804">Transcription</keyword>
<feature type="domain" description="RNA polymerase sigma factor 70 region 4 type 2" evidence="6">
    <location>
        <begin position="118"/>
        <end position="168"/>
    </location>
</feature>
<keyword evidence="2" id="KW-0731">Sigma factor</keyword>
<dbReference type="InterPro" id="IPR013324">
    <property type="entry name" value="RNA_pol_sigma_r3/r4-like"/>
</dbReference>
<proteinExistence type="predicted"/>
<dbReference type="PANTHER" id="PTHR30385:SF7">
    <property type="entry name" value="RNA POLYMERASE SIGMA FACTOR FLIA"/>
    <property type="match status" value="1"/>
</dbReference>
<keyword evidence="1" id="KW-0805">Transcription regulation</keyword>
<evidence type="ECO:0000259" key="5">
    <source>
        <dbReference type="Pfam" id="PF04542"/>
    </source>
</evidence>
<keyword evidence="8" id="KW-1185">Reference proteome</keyword>
<gene>
    <name evidence="7" type="ORF">NCTC13150_00269</name>
</gene>
<evidence type="ECO:0000256" key="2">
    <source>
        <dbReference type="ARBA" id="ARBA00023082"/>
    </source>
</evidence>
<dbReference type="GO" id="GO:0006352">
    <property type="term" value="P:DNA-templated transcription initiation"/>
    <property type="evidence" value="ECO:0007669"/>
    <property type="project" value="InterPro"/>
</dbReference>
<dbReference type="InterPro" id="IPR007627">
    <property type="entry name" value="RNA_pol_sigma70_r2"/>
</dbReference>
<evidence type="ECO:0000256" key="4">
    <source>
        <dbReference type="ARBA" id="ARBA00023163"/>
    </source>
</evidence>
<evidence type="ECO:0000313" key="8">
    <source>
        <dbReference type="Proteomes" id="UP000377798"/>
    </source>
</evidence>
<evidence type="ECO:0000259" key="6">
    <source>
        <dbReference type="Pfam" id="PF08281"/>
    </source>
</evidence>
<name>A0A8H2M414_9FIRM</name>
<dbReference type="CDD" id="cd06171">
    <property type="entry name" value="Sigma70_r4"/>
    <property type="match status" value="1"/>
</dbReference>
<evidence type="ECO:0000256" key="3">
    <source>
        <dbReference type="ARBA" id="ARBA00023125"/>
    </source>
</evidence>
<dbReference type="Pfam" id="PF08281">
    <property type="entry name" value="Sigma70_r4_2"/>
    <property type="match status" value="1"/>
</dbReference>
<reference evidence="7 8" key="1">
    <citation type="submission" date="2019-02" db="EMBL/GenBank/DDBJ databases">
        <authorList>
            <consortium name="Pathogen Informatics"/>
        </authorList>
    </citation>
    <scope>NUCLEOTIDE SEQUENCE [LARGE SCALE GENOMIC DNA]</scope>
    <source>
        <strain evidence="7 8">3012STDY7089603</strain>
    </source>
</reference>
<protein>
    <submittedName>
        <fullName evidence="7">RNA polymerase sigma factor</fullName>
    </submittedName>
</protein>
<sequence length="183" mass="21189">MKVILDPREYSMEEIYEAYEGLCHKTVRAYGWEGASKEDLFQECVLELCRCARDFDPGRGVAFPAYVQRALKYRVYGAQRKWFKGQVESLDAGEDFQEALLDPFDLEEAVCREDGQRRLDFYLGSLPPRQGEVLRLYYYENLSLSEIAGFLGLAYKSVENTKAAGLRNLRRLFDVCEEEVDSF</sequence>
<dbReference type="SUPFAM" id="SSF88946">
    <property type="entry name" value="Sigma2 domain of RNA polymerase sigma factors"/>
    <property type="match status" value="1"/>
</dbReference>
<comment type="caution">
    <text evidence="7">The sequence shown here is derived from an EMBL/GenBank/DDBJ whole genome shotgun (WGS) entry which is preliminary data.</text>
</comment>
<dbReference type="InterPro" id="IPR013249">
    <property type="entry name" value="RNA_pol_sigma70_r4_t2"/>
</dbReference>
<dbReference type="NCBIfam" id="TIGR02937">
    <property type="entry name" value="sigma70-ECF"/>
    <property type="match status" value="1"/>
</dbReference>
<dbReference type="InterPro" id="IPR014284">
    <property type="entry name" value="RNA_pol_sigma-70_dom"/>
</dbReference>
<dbReference type="Gene3D" id="1.10.1740.10">
    <property type="match status" value="1"/>
</dbReference>
<dbReference type="InterPro" id="IPR013325">
    <property type="entry name" value="RNA_pol_sigma_r2"/>
</dbReference>
<evidence type="ECO:0000313" key="7">
    <source>
        <dbReference type="EMBL" id="VFB15766.1"/>
    </source>
</evidence>
<keyword evidence="3" id="KW-0238">DNA-binding</keyword>
<accession>A0A8H2M414</accession>
<dbReference type="Pfam" id="PF04542">
    <property type="entry name" value="Sigma70_r2"/>
    <property type="match status" value="1"/>
</dbReference>
<feature type="domain" description="RNA polymerase sigma-70 region 2" evidence="5">
    <location>
        <begin position="15"/>
        <end position="76"/>
    </location>
</feature>
<dbReference type="RefSeq" id="WP_165478578.1">
    <property type="nucleotide sequence ID" value="NZ_CAACYI010000001.1"/>
</dbReference>